<evidence type="ECO:0000313" key="3">
    <source>
        <dbReference type="Proteomes" id="UP000599578"/>
    </source>
</evidence>
<sequence length="201" mass="21137">MKPAFVLGTAVVLSAAVTSGVVLAHGDATGVVKERMDLMKDMKGAMKSLSEMFSGEATYDAAKVREAAAVLEAASGEAMTRLFPEGSLHMPSEAKAEIWQEWARFQGMADDLGHYSRALAESADNRGGAGSQGSGTMMGTHSMMGGDAMMGGHSMMGGSGMMGGAPSAEHLAQMPSEMVFKMVTDTCSSCHTRYRVEKDEH</sequence>
<dbReference type="Proteomes" id="UP000599578">
    <property type="component" value="Unassembled WGS sequence"/>
</dbReference>
<feature type="chain" id="PRO_5037276110" evidence="1">
    <location>
        <begin position="25"/>
        <end position="201"/>
    </location>
</feature>
<dbReference type="GO" id="GO:0005506">
    <property type="term" value="F:iron ion binding"/>
    <property type="evidence" value="ECO:0007669"/>
    <property type="project" value="InterPro"/>
</dbReference>
<organism evidence="2 3">
    <name type="scientific">Marinobacterium nitratireducens</name>
    <dbReference type="NCBI Taxonomy" id="518897"/>
    <lineage>
        <taxon>Bacteria</taxon>
        <taxon>Pseudomonadati</taxon>
        <taxon>Pseudomonadota</taxon>
        <taxon>Gammaproteobacteria</taxon>
        <taxon>Oceanospirillales</taxon>
        <taxon>Oceanospirillaceae</taxon>
        <taxon>Marinobacterium</taxon>
    </lineage>
</organism>
<keyword evidence="3" id="KW-1185">Reference proteome</keyword>
<dbReference type="GO" id="GO:0020037">
    <property type="term" value="F:heme binding"/>
    <property type="evidence" value="ECO:0007669"/>
    <property type="project" value="InterPro"/>
</dbReference>
<dbReference type="Pfam" id="PF01322">
    <property type="entry name" value="Cytochrom_C_2"/>
    <property type="match status" value="1"/>
</dbReference>
<dbReference type="RefSeq" id="WP_188857775.1">
    <property type="nucleotide sequence ID" value="NZ_BMLT01000001.1"/>
</dbReference>
<dbReference type="GO" id="GO:0009055">
    <property type="term" value="F:electron transfer activity"/>
    <property type="evidence" value="ECO:0007669"/>
    <property type="project" value="InterPro"/>
</dbReference>
<proteinExistence type="predicted"/>
<dbReference type="GO" id="GO:0022900">
    <property type="term" value="P:electron transport chain"/>
    <property type="evidence" value="ECO:0007669"/>
    <property type="project" value="InterPro"/>
</dbReference>
<dbReference type="SUPFAM" id="SSF47175">
    <property type="entry name" value="Cytochromes"/>
    <property type="match status" value="1"/>
</dbReference>
<evidence type="ECO:0000313" key="2">
    <source>
        <dbReference type="EMBL" id="GGO76619.1"/>
    </source>
</evidence>
<dbReference type="PROSITE" id="PS51009">
    <property type="entry name" value="CYTCII"/>
    <property type="match status" value="1"/>
</dbReference>
<dbReference type="Gene3D" id="1.20.120.10">
    <property type="entry name" value="Cytochrome c/b562"/>
    <property type="match status" value="1"/>
</dbReference>
<dbReference type="EMBL" id="BMLT01000001">
    <property type="protein sequence ID" value="GGO76619.1"/>
    <property type="molecule type" value="Genomic_DNA"/>
</dbReference>
<dbReference type="AlphaFoldDB" id="A0A917Z7J2"/>
<protein>
    <submittedName>
        <fullName evidence="2">Cytochrome c</fullName>
    </submittedName>
</protein>
<comment type="caution">
    <text evidence="2">The sequence shown here is derived from an EMBL/GenBank/DDBJ whole genome shotgun (WGS) entry which is preliminary data.</text>
</comment>
<name>A0A917Z7J2_9GAMM</name>
<keyword evidence="1" id="KW-0732">Signal</keyword>
<gene>
    <name evidence="2" type="ORF">GCM10011348_04260</name>
</gene>
<dbReference type="InterPro" id="IPR010980">
    <property type="entry name" value="Cyt_c/b562"/>
</dbReference>
<reference evidence="2 3" key="1">
    <citation type="journal article" date="2014" name="Int. J. Syst. Evol. Microbiol.">
        <title>Complete genome sequence of Corynebacterium casei LMG S-19264T (=DSM 44701T), isolated from a smear-ripened cheese.</title>
        <authorList>
            <consortium name="US DOE Joint Genome Institute (JGI-PGF)"/>
            <person name="Walter F."/>
            <person name="Albersmeier A."/>
            <person name="Kalinowski J."/>
            <person name="Ruckert C."/>
        </authorList>
    </citation>
    <scope>NUCLEOTIDE SEQUENCE [LARGE SCALE GENOMIC DNA]</scope>
    <source>
        <strain evidence="2 3">CGMCC 1.7286</strain>
    </source>
</reference>
<dbReference type="InterPro" id="IPR002321">
    <property type="entry name" value="Cyt_c_II"/>
</dbReference>
<evidence type="ECO:0000256" key="1">
    <source>
        <dbReference type="SAM" id="SignalP"/>
    </source>
</evidence>
<accession>A0A917Z7J2</accession>
<feature type="signal peptide" evidence="1">
    <location>
        <begin position="1"/>
        <end position="24"/>
    </location>
</feature>